<dbReference type="AlphaFoldDB" id="Q12W60"/>
<dbReference type="KEGG" id="mbu:Mbur_1402"/>
<dbReference type="GeneID" id="3998503"/>
<dbReference type="RefSeq" id="WP_011499461.1">
    <property type="nucleotide sequence ID" value="NC_007955.1"/>
</dbReference>
<evidence type="ECO:0000313" key="2">
    <source>
        <dbReference type="Proteomes" id="UP000001979"/>
    </source>
</evidence>
<accession>Q12W60</accession>
<gene>
    <name evidence="1" type="ordered locus">Mbur_1402</name>
</gene>
<dbReference type="HOGENOM" id="CLU_2629701_0_0_2"/>
<protein>
    <submittedName>
        <fullName evidence="1">Uncharacterized protein</fullName>
    </submittedName>
</protein>
<dbReference type="EMBL" id="CP000300">
    <property type="protein sequence ID" value="ABE52316.1"/>
    <property type="molecule type" value="Genomic_DNA"/>
</dbReference>
<reference evidence="2" key="1">
    <citation type="journal article" date="2009" name="ISME J.">
        <title>The genome sequence of the psychrophilic archaeon, Methanococcoides burtonii: the role of genome evolution in cold adaptation.</title>
        <authorList>
            <person name="Allen M.A."/>
            <person name="Lauro F.M."/>
            <person name="Williams T.J."/>
            <person name="Burg D."/>
            <person name="Siddiqui K.S."/>
            <person name="De Francisci D."/>
            <person name="Chong K.W."/>
            <person name="Pilak O."/>
            <person name="Chew H.H."/>
            <person name="De Maere M.Z."/>
            <person name="Ting L."/>
            <person name="Katrib M."/>
            <person name="Ng C."/>
            <person name="Sowers K.R."/>
            <person name="Galperin M.Y."/>
            <person name="Anderson I.J."/>
            <person name="Ivanova N."/>
            <person name="Dalin E."/>
            <person name="Martinez M."/>
            <person name="Lapidus A."/>
            <person name="Hauser L."/>
            <person name="Land M."/>
            <person name="Thomas T."/>
            <person name="Cavicchioli R."/>
        </authorList>
    </citation>
    <scope>NUCLEOTIDE SEQUENCE [LARGE SCALE GENOMIC DNA]</scope>
    <source>
        <strain evidence="2">DSM 6242 / NBRC 107633 / OCM 468 / ACE-M</strain>
    </source>
</reference>
<organism evidence="1 2">
    <name type="scientific">Methanococcoides burtonii (strain DSM 6242 / NBRC 107633 / OCM 468 / ACE-M)</name>
    <dbReference type="NCBI Taxonomy" id="259564"/>
    <lineage>
        <taxon>Archaea</taxon>
        <taxon>Methanobacteriati</taxon>
        <taxon>Methanobacteriota</taxon>
        <taxon>Stenosarchaea group</taxon>
        <taxon>Methanomicrobia</taxon>
        <taxon>Methanosarcinales</taxon>
        <taxon>Methanosarcinaceae</taxon>
        <taxon>Methanococcoides</taxon>
    </lineage>
</organism>
<proteinExistence type="predicted"/>
<keyword evidence="2" id="KW-1185">Reference proteome</keyword>
<dbReference type="Proteomes" id="UP000001979">
    <property type="component" value="Chromosome"/>
</dbReference>
<sequence length="77" mass="8623">MENVDAKRESGDSLKNVGNFNSAIFTIKPDVFNNAVNENKIIVLNLMGEEVALDLHETHVMGRDTKVITTDEKGTWF</sequence>
<evidence type="ECO:0000313" key="1">
    <source>
        <dbReference type="EMBL" id="ABE52316.1"/>
    </source>
</evidence>
<name>Q12W60_METBU</name>